<feature type="transmembrane region" description="Helical" evidence="1">
    <location>
        <begin position="202"/>
        <end position="223"/>
    </location>
</feature>
<keyword evidence="1" id="KW-0472">Membrane</keyword>
<keyword evidence="1" id="KW-1133">Transmembrane helix</keyword>
<keyword evidence="3" id="KW-1185">Reference proteome</keyword>
<dbReference type="EMBL" id="BAAACP010000008">
    <property type="protein sequence ID" value="GAA0864056.1"/>
    <property type="molecule type" value="Genomic_DNA"/>
</dbReference>
<evidence type="ECO:0000313" key="3">
    <source>
        <dbReference type="Proteomes" id="UP001400965"/>
    </source>
</evidence>
<sequence>MNDTGLLVIMLPTLFFMYIFLISLDFTGGSKFFYGFKIYGLALSKEDKQKVMKPYKRWVRISYLIFIISILVGAFTLKDNFKTFMDIIFTIYSIFIEGLLIITYTKVKKLSQKLMKESDYKEEELPKRTITLDTRLLNEKIKIQNKFKLIFSVLLFISALAILYLAINYNNLPNFIPTDFSGDSTPTDFVPKNLKTVFGVEIAGFIMIILLGFITMTCLGDISSIKKEKLENSKDKILKYINKIGYSFVLITLCIEFLTTIIPIIVFNQYKFPGYTMILSILIIMGSLLNLFYSYFMLSSFKVKEKVDYSSDDSKWICGYFYFNKEDPNFIVKRRLGPGYTVNLLHKKMKALVAVILLFFIINKIL</sequence>
<feature type="transmembrane region" description="Helical" evidence="1">
    <location>
        <begin position="244"/>
        <end position="266"/>
    </location>
</feature>
<gene>
    <name evidence="2" type="ORF">GCM10008917_16030</name>
</gene>
<organism evidence="2 3">
    <name type="scientific">Paraclostridium tenue</name>
    <dbReference type="NCBI Taxonomy" id="1737"/>
    <lineage>
        <taxon>Bacteria</taxon>
        <taxon>Bacillati</taxon>
        <taxon>Bacillota</taxon>
        <taxon>Clostridia</taxon>
        <taxon>Peptostreptococcales</taxon>
        <taxon>Peptostreptococcaceae</taxon>
        <taxon>Paraclostridium</taxon>
    </lineage>
</organism>
<feature type="transmembrane region" description="Helical" evidence="1">
    <location>
        <begin position="58"/>
        <end position="77"/>
    </location>
</feature>
<feature type="transmembrane region" description="Helical" evidence="1">
    <location>
        <begin position="149"/>
        <end position="167"/>
    </location>
</feature>
<dbReference type="Proteomes" id="UP001400965">
    <property type="component" value="Unassembled WGS sequence"/>
</dbReference>
<comment type="caution">
    <text evidence="2">The sequence shown here is derived from an EMBL/GenBank/DDBJ whole genome shotgun (WGS) entry which is preliminary data.</text>
</comment>
<feature type="transmembrane region" description="Helical" evidence="1">
    <location>
        <begin position="6"/>
        <end position="27"/>
    </location>
</feature>
<proteinExistence type="predicted"/>
<feature type="transmembrane region" description="Helical" evidence="1">
    <location>
        <begin position="83"/>
        <end position="105"/>
    </location>
</feature>
<reference evidence="3" key="1">
    <citation type="journal article" date="2019" name="Int. J. Syst. Evol. Microbiol.">
        <title>The Global Catalogue of Microorganisms (GCM) 10K type strain sequencing project: providing services to taxonomists for standard genome sequencing and annotation.</title>
        <authorList>
            <consortium name="The Broad Institute Genomics Platform"/>
            <consortium name="The Broad Institute Genome Sequencing Center for Infectious Disease"/>
            <person name="Wu L."/>
            <person name="Ma J."/>
        </authorList>
    </citation>
    <scope>NUCLEOTIDE SEQUENCE [LARGE SCALE GENOMIC DNA]</scope>
    <source>
        <strain evidence="3">JCM 6486</strain>
    </source>
</reference>
<evidence type="ECO:0000313" key="2">
    <source>
        <dbReference type="EMBL" id="GAA0864056.1"/>
    </source>
</evidence>
<feature type="transmembrane region" description="Helical" evidence="1">
    <location>
        <begin position="272"/>
        <end position="296"/>
    </location>
</feature>
<protein>
    <submittedName>
        <fullName evidence="2">DUF5808 domain-containing protein</fullName>
    </submittedName>
</protein>
<evidence type="ECO:0000256" key="1">
    <source>
        <dbReference type="SAM" id="Phobius"/>
    </source>
</evidence>
<dbReference type="RefSeq" id="WP_346044696.1">
    <property type="nucleotide sequence ID" value="NZ_BAAACP010000008.1"/>
</dbReference>
<keyword evidence="1" id="KW-0812">Transmembrane</keyword>
<accession>A0ABP3XGR5</accession>
<name>A0ABP3XGR5_9FIRM</name>